<dbReference type="Ensembl" id="ENSCCAT00000032162.1">
    <property type="protein sequence ID" value="ENSCCAP00000014720.1"/>
    <property type="gene ID" value="ENSCCAG00000025169.1"/>
</dbReference>
<dbReference type="InterPro" id="IPR034845">
    <property type="entry name" value="hnRNPA1_RRM1"/>
</dbReference>
<dbReference type="AlphaFoldDB" id="A0A2K5QFT9"/>
<feature type="compositionally biased region" description="Low complexity" evidence="4">
    <location>
        <begin position="381"/>
        <end position="390"/>
    </location>
</feature>
<evidence type="ECO:0000256" key="2">
    <source>
        <dbReference type="ARBA" id="ARBA00022884"/>
    </source>
</evidence>
<dbReference type="PROSITE" id="PS50102">
    <property type="entry name" value="RRM"/>
    <property type="match status" value="2"/>
</dbReference>
<protein>
    <recommendedName>
        <fullName evidence="5">RRM domain-containing protein</fullName>
    </recommendedName>
</protein>
<accession>A0A2K5QFT9</accession>
<dbReference type="PANTHER" id="PTHR48026:SF2">
    <property type="entry name" value="HETEROGENEOUS NUCLEAR RIBONUCLEOPROTEIN A1-RELATED"/>
    <property type="match status" value="1"/>
</dbReference>
<organism evidence="6 7">
    <name type="scientific">Cebus imitator</name>
    <name type="common">Panamanian white-faced capuchin</name>
    <name type="synonym">Cebus capucinus imitator</name>
    <dbReference type="NCBI Taxonomy" id="2715852"/>
    <lineage>
        <taxon>Eukaryota</taxon>
        <taxon>Metazoa</taxon>
        <taxon>Chordata</taxon>
        <taxon>Craniata</taxon>
        <taxon>Vertebrata</taxon>
        <taxon>Euteleostomi</taxon>
        <taxon>Mammalia</taxon>
        <taxon>Eutheria</taxon>
        <taxon>Euarchontoglires</taxon>
        <taxon>Primates</taxon>
        <taxon>Haplorrhini</taxon>
        <taxon>Platyrrhini</taxon>
        <taxon>Cebidae</taxon>
        <taxon>Cebinae</taxon>
        <taxon>Cebus</taxon>
    </lineage>
</organism>
<reference evidence="6" key="1">
    <citation type="submission" date="2025-08" db="UniProtKB">
        <authorList>
            <consortium name="Ensembl"/>
        </authorList>
    </citation>
    <scope>IDENTIFICATION</scope>
</reference>
<feature type="compositionally biased region" description="Gly residues" evidence="4">
    <location>
        <begin position="349"/>
        <end position="366"/>
    </location>
</feature>
<evidence type="ECO:0000313" key="7">
    <source>
        <dbReference type="Proteomes" id="UP000233040"/>
    </source>
</evidence>
<proteinExistence type="predicted"/>
<dbReference type="Proteomes" id="UP000233040">
    <property type="component" value="Unassembled WGS sequence"/>
</dbReference>
<evidence type="ECO:0000256" key="4">
    <source>
        <dbReference type="SAM" id="MobiDB-lite"/>
    </source>
</evidence>
<dbReference type="FunFam" id="3.30.70.330:FF:000158">
    <property type="entry name" value="heterogeneous nuclear ribonucleoprotein A3 isoform X1"/>
    <property type="match status" value="1"/>
</dbReference>
<dbReference type="GO" id="GO:0000398">
    <property type="term" value="P:mRNA splicing, via spliceosome"/>
    <property type="evidence" value="ECO:0007669"/>
    <property type="project" value="TreeGrafter"/>
</dbReference>
<dbReference type="SUPFAM" id="SSF54928">
    <property type="entry name" value="RNA-binding domain, RBD"/>
    <property type="match status" value="1"/>
</dbReference>
<dbReference type="CDD" id="cd12761">
    <property type="entry name" value="RRM1_hnRNPA1"/>
    <property type="match status" value="1"/>
</dbReference>
<evidence type="ECO:0000256" key="1">
    <source>
        <dbReference type="ARBA" id="ARBA00022737"/>
    </source>
</evidence>
<dbReference type="Gene3D" id="3.30.70.330">
    <property type="match status" value="2"/>
</dbReference>
<feature type="domain" description="RRM" evidence="5">
    <location>
        <begin position="14"/>
        <end position="91"/>
    </location>
</feature>
<dbReference type="GO" id="GO:0071013">
    <property type="term" value="C:catalytic step 2 spliceosome"/>
    <property type="evidence" value="ECO:0007669"/>
    <property type="project" value="TreeGrafter"/>
</dbReference>
<dbReference type="GeneTree" id="ENSGT00950000183123"/>
<feature type="domain" description="RRM" evidence="5">
    <location>
        <begin position="105"/>
        <end position="192"/>
    </location>
</feature>
<evidence type="ECO:0000313" key="6">
    <source>
        <dbReference type="Ensembl" id="ENSCCAP00000014720.1"/>
    </source>
</evidence>
<dbReference type="InterPro" id="IPR012677">
    <property type="entry name" value="Nucleotide-bd_a/b_plait_sf"/>
</dbReference>
<keyword evidence="1" id="KW-0677">Repeat</keyword>
<feature type="region of interest" description="Disordered" evidence="4">
    <location>
        <begin position="344"/>
        <end position="400"/>
    </location>
</feature>
<dbReference type="Pfam" id="PF00076">
    <property type="entry name" value="RRM_1"/>
    <property type="match status" value="2"/>
</dbReference>
<evidence type="ECO:0000256" key="3">
    <source>
        <dbReference type="PROSITE-ProRule" id="PRU00176"/>
    </source>
</evidence>
<evidence type="ECO:0000259" key="5">
    <source>
        <dbReference type="PROSITE" id="PS50102"/>
    </source>
</evidence>
<dbReference type="OMA" id="CESKRWL"/>
<name>A0A2K5QFT9_CEBIM</name>
<keyword evidence="7" id="KW-1185">Reference proteome</keyword>
<dbReference type="InterPro" id="IPR021662">
    <property type="entry name" value="HnRNPA1/A2_C"/>
</dbReference>
<dbReference type="STRING" id="9516.ENSCCAP00000014720"/>
<dbReference type="Pfam" id="PF11627">
    <property type="entry name" value="HnRNPA1_LC"/>
    <property type="match status" value="1"/>
</dbReference>
<reference evidence="6" key="2">
    <citation type="submission" date="2025-09" db="UniProtKB">
        <authorList>
            <consortium name="Ensembl"/>
        </authorList>
    </citation>
    <scope>IDENTIFICATION</scope>
</reference>
<dbReference type="FunFam" id="3.30.70.330:FF:000048">
    <property type="entry name" value="Heterogeneous nuclear ribonucleoprotein a1 isoform"/>
    <property type="match status" value="1"/>
</dbReference>
<dbReference type="InterPro" id="IPR035979">
    <property type="entry name" value="RBD_domain_sf"/>
</dbReference>
<dbReference type="SMART" id="SM00360">
    <property type="entry name" value="RRM"/>
    <property type="match status" value="2"/>
</dbReference>
<sequence>MSKSESPKEPEQLRKLFIGGLSFETTDESLRSHFEQWGTLTDCVVMRNPNTKRSRGFGFLTYATVEEVDAAMNARQHKVDGRVVEPKTAVSRKDSQRPGAHLTVKKIFVGGIKEDTEEHHLRDYFEQYGKIEVIEIMTDQGSGKKRGFALVTFDDHDSVDKIVIQKCHTVGCVELRSRHCTPAWVRVKLCLKKKKKRNLGKPCESKRWLVLHPDRGRSGSGNFGGGRGGGFGGNDNFGYGGNFSGRGGFGGSRGGGGYGGSEDGYNGFGNEGGYGGGCPGYSGGSRGYGSGGQGYGNQGSGYGGSGSYDSYNNGGGGGFGGGSGGNFGGGGSYNDFGSYNNQSSNFGPMKGGNFGGRSSGPYGGGSQYFAKPRNQGGYGGSSSSSSYGSGRRFSLGNKAS</sequence>
<dbReference type="GO" id="GO:0003730">
    <property type="term" value="F:mRNA 3'-UTR binding"/>
    <property type="evidence" value="ECO:0007669"/>
    <property type="project" value="TreeGrafter"/>
</dbReference>
<keyword evidence="2 3" id="KW-0694">RNA-binding</keyword>
<dbReference type="InterPro" id="IPR000504">
    <property type="entry name" value="RRM_dom"/>
</dbReference>
<dbReference type="PANTHER" id="PTHR48026">
    <property type="entry name" value="HOMOLOGOUS TO DROSOPHILA SQD (SQUID) PROTEIN"/>
    <property type="match status" value="1"/>
</dbReference>